<evidence type="ECO:0000256" key="1">
    <source>
        <dbReference type="SAM" id="Phobius"/>
    </source>
</evidence>
<dbReference type="Proteomes" id="UP000223968">
    <property type="component" value="Unassembled WGS sequence"/>
</dbReference>
<dbReference type="EMBL" id="PDNB01000041">
    <property type="protein sequence ID" value="PGH13846.1"/>
    <property type="molecule type" value="Genomic_DNA"/>
</dbReference>
<dbReference type="STRING" id="1447875.A0A2B7XXA6"/>
<protein>
    <submittedName>
        <fullName evidence="2">Uncharacterized protein</fullName>
    </submittedName>
</protein>
<keyword evidence="1" id="KW-1133">Transmembrane helix</keyword>
<name>A0A2B7XXA6_9EURO</name>
<keyword evidence="1" id="KW-0472">Membrane</keyword>
<keyword evidence="1" id="KW-0812">Transmembrane</keyword>
<proteinExistence type="predicted"/>
<accession>A0A2B7XXA6</accession>
<reference evidence="2 3" key="1">
    <citation type="submission" date="2017-10" db="EMBL/GenBank/DDBJ databases">
        <title>Comparative genomics in systemic dimorphic fungi from Ajellomycetaceae.</title>
        <authorList>
            <person name="Munoz J.F."/>
            <person name="Mcewen J.G."/>
            <person name="Clay O.K."/>
            <person name="Cuomo C.A."/>
        </authorList>
    </citation>
    <scope>NUCLEOTIDE SEQUENCE [LARGE SCALE GENOMIC DNA]</scope>
    <source>
        <strain evidence="2 3">UAMH5409</strain>
    </source>
</reference>
<keyword evidence="3" id="KW-1185">Reference proteome</keyword>
<organism evidence="2 3">
    <name type="scientific">Helicocarpus griseus UAMH5409</name>
    <dbReference type="NCBI Taxonomy" id="1447875"/>
    <lineage>
        <taxon>Eukaryota</taxon>
        <taxon>Fungi</taxon>
        <taxon>Dikarya</taxon>
        <taxon>Ascomycota</taxon>
        <taxon>Pezizomycotina</taxon>
        <taxon>Eurotiomycetes</taxon>
        <taxon>Eurotiomycetidae</taxon>
        <taxon>Onygenales</taxon>
        <taxon>Ajellomycetaceae</taxon>
        <taxon>Helicocarpus</taxon>
    </lineage>
</organism>
<sequence length="217" mass="24724">MHRLSDMDLRQESRKRRINYHRSPHILIVKIPCVLTEVAISSFGMLATLFLCEMGLFWDLLATGAAHVEGSERTKCPYCSYRPFQLPRGRSRKWPSVVVVASCSRWCAEHLAEDAKWWLLDSQGEVRMAITIEIEWERKGIVIDRWETAVKETSERPVTHVQRVRISAGEDGDPEVIGGPLVLPFENFFLRKPSGNEGDLKFGNEELAGLAKGVWAF</sequence>
<dbReference type="AlphaFoldDB" id="A0A2B7XXA6"/>
<gene>
    <name evidence="2" type="ORF">AJ79_03414</name>
</gene>
<dbReference type="OrthoDB" id="4185394at2759"/>
<feature type="transmembrane region" description="Helical" evidence="1">
    <location>
        <begin position="26"/>
        <end position="51"/>
    </location>
</feature>
<comment type="caution">
    <text evidence="2">The sequence shown here is derived from an EMBL/GenBank/DDBJ whole genome shotgun (WGS) entry which is preliminary data.</text>
</comment>
<evidence type="ECO:0000313" key="3">
    <source>
        <dbReference type="Proteomes" id="UP000223968"/>
    </source>
</evidence>
<evidence type="ECO:0000313" key="2">
    <source>
        <dbReference type="EMBL" id="PGH13846.1"/>
    </source>
</evidence>